<evidence type="ECO:0000313" key="4">
    <source>
        <dbReference type="Proteomes" id="UP000245060"/>
    </source>
</evidence>
<proteinExistence type="predicted"/>
<dbReference type="Proteomes" id="UP001139505">
    <property type="component" value="Unassembled WGS sequence"/>
</dbReference>
<dbReference type="EMBL" id="BQYH01000005">
    <property type="protein sequence ID" value="GKU71549.1"/>
    <property type="molecule type" value="Genomic_DNA"/>
</dbReference>
<accession>A0AA37UVN0</accession>
<organism evidence="3 5">
    <name type="scientific">Mycobacterium montefiorense</name>
    <dbReference type="NCBI Taxonomy" id="154654"/>
    <lineage>
        <taxon>Bacteria</taxon>
        <taxon>Bacillati</taxon>
        <taxon>Actinomycetota</taxon>
        <taxon>Actinomycetes</taxon>
        <taxon>Mycobacteriales</taxon>
        <taxon>Mycobacteriaceae</taxon>
        <taxon>Mycobacterium</taxon>
        <taxon>Mycobacterium simiae complex</taxon>
    </lineage>
</organism>
<sequence length="124" mass="13689">MVLAYEFLKDITKLSNCSCEVARCCGLLGNRGPEMVATGVNCLLPIYCECKLGGRIAGRTRINRIVEFFVRSTDLRFDGRGLLGGVSLRLWAFELSTSKPADDGNAPKDHPQSSAYQCEREPRS</sequence>
<feature type="compositionally biased region" description="Basic and acidic residues" evidence="1">
    <location>
        <begin position="100"/>
        <end position="111"/>
    </location>
</feature>
<evidence type="ECO:0000256" key="1">
    <source>
        <dbReference type="SAM" id="MobiDB-lite"/>
    </source>
</evidence>
<name>A0AA37UVN0_9MYCO</name>
<dbReference type="EMBL" id="BFCH01000018">
    <property type="protein sequence ID" value="GBG39299.1"/>
    <property type="molecule type" value="Genomic_DNA"/>
</dbReference>
<dbReference type="Proteomes" id="UP000245060">
    <property type="component" value="Unassembled WGS sequence"/>
</dbReference>
<comment type="caution">
    <text evidence="3">The sequence shown here is derived from an EMBL/GenBank/DDBJ whole genome shotgun (WGS) entry which is preliminary data.</text>
</comment>
<reference evidence="4" key="2">
    <citation type="submission" date="2018-04" db="EMBL/GenBank/DDBJ databases">
        <title>Draft genome sequence of Mycobacterium montefiorense isolated from Japanese black salamander.</title>
        <authorList>
            <person name="Fukano H."/>
            <person name="Yoshida M."/>
            <person name="Shimizu A."/>
            <person name="Iwao H."/>
            <person name="Kurata O."/>
            <person name="Katayama Y."/>
            <person name="Omatsu T."/>
            <person name="Mizutani T."/>
            <person name="Wada S."/>
            <person name="Hoshino Y."/>
        </authorList>
    </citation>
    <scope>NUCLEOTIDE SEQUENCE [LARGE SCALE GENOMIC DNA]</scope>
    <source>
        <strain evidence="4">BS</strain>
    </source>
</reference>
<reference evidence="2" key="1">
    <citation type="journal article" date="2018" name="Genome Announc.">
        <title>Draft Genome Sequence of Mycobacterium montefiorense Isolated from Japanese Black Salamander (Hynobius nigrescens).</title>
        <authorList>
            <person name="Fukano H."/>
            <person name="Yoshida M."/>
            <person name="Shimizu A."/>
            <person name="Iwao H."/>
            <person name="Katayama Y."/>
            <person name="Omatsu T."/>
            <person name="Mizutani T."/>
            <person name="Kurata O."/>
            <person name="Wada S."/>
            <person name="Hoshino Y."/>
        </authorList>
    </citation>
    <scope>NUCLEOTIDE SEQUENCE</scope>
    <source>
        <strain evidence="2">BS</strain>
    </source>
</reference>
<gene>
    <name evidence="2" type="ORF">MmonteBS_36710</name>
    <name evidence="3" type="ORF">NJB18185_13250</name>
</gene>
<evidence type="ECO:0000313" key="2">
    <source>
        <dbReference type="EMBL" id="GBG39299.1"/>
    </source>
</evidence>
<evidence type="ECO:0000313" key="5">
    <source>
        <dbReference type="Proteomes" id="UP001139505"/>
    </source>
</evidence>
<keyword evidence="4" id="KW-1185">Reference proteome</keyword>
<feature type="region of interest" description="Disordered" evidence="1">
    <location>
        <begin position="98"/>
        <end position="124"/>
    </location>
</feature>
<reference evidence="3" key="4">
    <citation type="submission" date="2022-04" db="EMBL/GenBank/DDBJ databases">
        <authorList>
            <person name="Komine T."/>
            <person name="Fukano H."/>
            <person name="Wada S."/>
        </authorList>
    </citation>
    <scope>NUCLEOTIDE SEQUENCE</scope>
    <source>
        <strain evidence="3">NJB18185</strain>
    </source>
</reference>
<evidence type="ECO:0000313" key="3">
    <source>
        <dbReference type="EMBL" id="GKU71549.1"/>
    </source>
</evidence>
<dbReference type="AlphaFoldDB" id="A0AA37UVN0"/>
<reference evidence="3" key="3">
    <citation type="journal article" date="2022" name="Microbiol. Resour. Announc.">
        <title>Draft Genome Sequences of Eight Mycobacterium montefiorense Strains Isolated from Salamanders in Captivity.</title>
        <authorList>
            <person name="Komine T."/>
            <person name="Ihara H."/>
            <person name="Fukano H."/>
            <person name="Hoshino Y."/>
            <person name="Kurata O."/>
            <person name="Wada S."/>
        </authorList>
    </citation>
    <scope>NUCLEOTIDE SEQUENCE</scope>
    <source>
        <strain evidence="3">NJB18185</strain>
    </source>
</reference>
<protein>
    <submittedName>
        <fullName evidence="3">Uncharacterized protein</fullName>
    </submittedName>
</protein>